<name>A0AAU7CSX0_9BACT</name>
<organism evidence="1">
    <name type="scientific">Singulisphaera sp. Ch08</name>
    <dbReference type="NCBI Taxonomy" id="3120278"/>
    <lineage>
        <taxon>Bacteria</taxon>
        <taxon>Pseudomonadati</taxon>
        <taxon>Planctomycetota</taxon>
        <taxon>Planctomycetia</taxon>
        <taxon>Isosphaerales</taxon>
        <taxon>Isosphaeraceae</taxon>
        <taxon>Singulisphaera</taxon>
    </lineage>
</organism>
<dbReference type="EMBL" id="CP155447">
    <property type="protein sequence ID" value="XBH08232.1"/>
    <property type="molecule type" value="Genomic_DNA"/>
</dbReference>
<gene>
    <name evidence="1" type="ORF">V5E97_19970</name>
</gene>
<dbReference type="AlphaFoldDB" id="A0AAU7CSX0"/>
<protein>
    <submittedName>
        <fullName evidence="1">Uncharacterized protein</fullName>
    </submittedName>
</protein>
<reference evidence="1" key="1">
    <citation type="submission" date="2024-05" db="EMBL/GenBank/DDBJ databases">
        <title>Planctomycetes of the genus Singulisphaera possess chitinolytic capabilities.</title>
        <authorList>
            <person name="Ivanova A."/>
        </authorList>
    </citation>
    <scope>NUCLEOTIDE SEQUENCE</scope>
    <source>
        <strain evidence="1">Ch08T</strain>
    </source>
</reference>
<accession>A0AAU7CSX0</accession>
<sequence length="87" mass="9551">MATADLSIPKFKVGIRMTPTNQERLAEDSPGSMNVPIVMDVDKQRSDSATRFGKTLHHGPIHSIFLRNGNVAERAFATLNEFDGHAS</sequence>
<evidence type="ECO:0000313" key="1">
    <source>
        <dbReference type="EMBL" id="XBH08232.1"/>
    </source>
</evidence>
<dbReference type="RefSeq" id="WP_406701321.1">
    <property type="nucleotide sequence ID" value="NZ_CP155447.1"/>
</dbReference>
<proteinExistence type="predicted"/>